<evidence type="ECO:0000256" key="1">
    <source>
        <dbReference type="SAM" id="MobiDB-lite"/>
    </source>
</evidence>
<dbReference type="STRING" id="1884261.A0A5C3QVP1"/>
<feature type="compositionally biased region" description="Polar residues" evidence="1">
    <location>
        <begin position="434"/>
        <end position="455"/>
    </location>
</feature>
<feature type="region of interest" description="Disordered" evidence="1">
    <location>
        <begin position="345"/>
        <end position="458"/>
    </location>
</feature>
<dbReference type="OrthoDB" id="2402916at2759"/>
<proteinExistence type="predicted"/>
<sequence length="487" mass="50971">MSRDSATSNPFTDSHADAQSIQTTRTEGTNAIPIALAHPGFAHHDEAKHHGETSPLRPPRTPEMDYNLDHINVSNDSLRVPTQGGNSVRSGTSGISNANRQSYMTNASYSSDFLEAPMIVTAQSRQMLNMAKAEVVNAPNSQHSSMNSQTLPVPAARTTLVSPLAMTSSGPSDASSDIENVGQDATYRHGDPNPFSDEHSPLPSSHWGPPSAGTTTTFGDQPKTGSWRPNAPAAPWMKQDDNSRPSSISTQAGSVIDIGSATRVNVGLRTLGVPGPSVAASAPRSPFRTTMGKLVTPTSAGFSGSGHEPPQMPGDRAGQSSRADHRVSVSSAVSTSTRADSILESFPFVPPSPISNRPVRSPPVSPLPNQTFAPAGDSRAFSPTPAQDADSTSELPLVPPNRRMLGMSTASQSSTASNGLGSFPFQIDDGSGAPPSSFNGNFSQSHGSSNVNGRQRASLDTLALTSDLSSYPLGFDNSNNQPPLPRS</sequence>
<feature type="region of interest" description="Disordered" evidence="1">
    <location>
        <begin position="468"/>
        <end position="487"/>
    </location>
</feature>
<feature type="compositionally biased region" description="Polar residues" evidence="1">
    <location>
        <begin position="164"/>
        <end position="178"/>
    </location>
</feature>
<dbReference type="AlphaFoldDB" id="A0A5C3QVP1"/>
<feature type="compositionally biased region" description="Polar residues" evidence="1">
    <location>
        <begin position="408"/>
        <end position="420"/>
    </location>
</feature>
<evidence type="ECO:0000313" key="2">
    <source>
        <dbReference type="EMBL" id="TFL06055.1"/>
    </source>
</evidence>
<accession>A0A5C3QVP1</accession>
<feature type="region of interest" description="Disordered" evidence="1">
    <location>
        <begin position="76"/>
        <end position="97"/>
    </location>
</feature>
<dbReference type="EMBL" id="ML178816">
    <property type="protein sequence ID" value="TFL06055.1"/>
    <property type="molecule type" value="Genomic_DNA"/>
</dbReference>
<dbReference type="Proteomes" id="UP000305067">
    <property type="component" value="Unassembled WGS sequence"/>
</dbReference>
<organism evidence="2 3">
    <name type="scientific">Pterulicium gracile</name>
    <dbReference type="NCBI Taxonomy" id="1884261"/>
    <lineage>
        <taxon>Eukaryota</taxon>
        <taxon>Fungi</taxon>
        <taxon>Dikarya</taxon>
        <taxon>Basidiomycota</taxon>
        <taxon>Agaricomycotina</taxon>
        <taxon>Agaricomycetes</taxon>
        <taxon>Agaricomycetidae</taxon>
        <taxon>Agaricales</taxon>
        <taxon>Pleurotineae</taxon>
        <taxon>Pterulaceae</taxon>
        <taxon>Pterulicium</taxon>
    </lineage>
</organism>
<evidence type="ECO:0000313" key="3">
    <source>
        <dbReference type="Proteomes" id="UP000305067"/>
    </source>
</evidence>
<keyword evidence="3" id="KW-1185">Reference proteome</keyword>
<feature type="region of interest" description="Disordered" evidence="1">
    <location>
        <begin position="164"/>
        <end position="251"/>
    </location>
</feature>
<feature type="region of interest" description="Disordered" evidence="1">
    <location>
        <begin position="297"/>
        <end position="326"/>
    </location>
</feature>
<feature type="compositionally biased region" description="Polar residues" evidence="1">
    <location>
        <begin position="83"/>
        <end position="97"/>
    </location>
</feature>
<feature type="region of interest" description="Disordered" evidence="1">
    <location>
        <begin position="1"/>
        <end position="32"/>
    </location>
</feature>
<feature type="compositionally biased region" description="Basic and acidic residues" evidence="1">
    <location>
        <begin position="186"/>
        <end position="200"/>
    </location>
</feature>
<gene>
    <name evidence="2" type="ORF">BDV98DRAFT_246515</name>
</gene>
<protein>
    <submittedName>
        <fullName evidence="2">Uncharacterized protein</fullName>
    </submittedName>
</protein>
<name>A0A5C3QVP1_9AGAR</name>
<feature type="compositionally biased region" description="Polar residues" evidence="1">
    <location>
        <begin position="1"/>
        <end position="29"/>
    </location>
</feature>
<reference evidence="2 3" key="1">
    <citation type="journal article" date="2019" name="Nat. Ecol. Evol.">
        <title>Megaphylogeny resolves global patterns of mushroom evolution.</title>
        <authorList>
            <person name="Varga T."/>
            <person name="Krizsan K."/>
            <person name="Foldi C."/>
            <person name="Dima B."/>
            <person name="Sanchez-Garcia M."/>
            <person name="Sanchez-Ramirez S."/>
            <person name="Szollosi G.J."/>
            <person name="Szarkandi J.G."/>
            <person name="Papp V."/>
            <person name="Albert L."/>
            <person name="Andreopoulos W."/>
            <person name="Angelini C."/>
            <person name="Antonin V."/>
            <person name="Barry K.W."/>
            <person name="Bougher N.L."/>
            <person name="Buchanan P."/>
            <person name="Buyck B."/>
            <person name="Bense V."/>
            <person name="Catcheside P."/>
            <person name="Chovatia M."/>
            <person name="Cooper J."/>
            <person name="Damon W."/>
            <person name="Desjardin D."/>
            <person name="Finy P."/>
            <person name="Geml J."/>
            <person name="Haridas S."/>
            <person name="Hughes K."/>
            <person name="Justo A."/>
            <person name="Karasinski D."/>
            <person name="Kautmanova I."/>
            <person name="Kiss B."/>
            <person name="Kocsube S."/>
            <person name="Kotiranta H."/>
            <person name="LaButti K.M."/>
            <person name="Lechner B.E."/>
            <person name="Liimatainen K."/>
            <person name="Lipzen A."/>
            <person name="Lukacs Z."/>
            <person name="Mihaltcheva S."/>
            <person name="Morgado L.N."/>
            <person name="Niskanen T."/>
            <person name="Noordeloos M.E."/>
            <person name="Ohm R.A."/>
            <person name="Ortiz-Santana B."/>
            <person name="Ovrebo C."/>
            <person name="Racz N."/>
            <person name="Riley R."/>
            <person name="Savchenko A."/>
            <person name="Shiryaev A."/>
            <person name="Soop K."/>
            <person name="Spirin V."/>
            <person name="Szebenyi C."/>
            <person name="Tomsovsky M."/>
            <person name="Tulloss R.E."/>
            <person name="Uehling J."/>
            <person name="Grigoriev I.V."/>
            <person name="Vagvolgyi C."/>
            <person name="Papp T."/>
            <person name="Martin F.M."/>
            <person name="Miettinen O."/>
            <person name="Hibbett D.S."/>
            <person name="Nagy L.G."/>
        </authorList>
    </citation>
    <scope>NUCLEOTIDE SEQUENCE [LARGE SCALE GENOMIC DNA]</scope>
    <source>
        <strain evidence="2 3">CBS 309.79</strain>
    </source>
</reference>